<dbReference type="InterPro" id="IPR029154">
    <property type="entry name" value="HIBADH-like_NADP-bd"/>
</dbReference>
<organism evidence="6 7">
    <name type="scientific">Achromobacter insolitus</name>
    <dbReference type="NCBI Taxonomy" id="217204"/>
    <lineage>
        <taxon>Bacteria</taxon>
        <taxon>Pseudomonadati</taxon>
        <taxon>Pseudomonadota</taxon>
        <taxon>Betaproteobacteria</taxon>
        <taxon>Burkholderiales</taxon>
        <taxon>Alcaligenaceae</taxon>
        <taxon>Achromobacter</taxon>
    </lineage>
</organism>
<dbReference type="PIRSF" id="PIRSF000103">
    <property type="entry name" value="HIBADH"/>
    <property type="match status" value="1"/>
</dbReference>
<evidence type="ECO:0000313" key="7">
    <source>
        <dbReference type="Proteomes" id="UP000494183"/>
    </source>
</evidence>
<dbReference type="AlphaFoldDB" id="A0A6S7F1C4"/>
<keyword evidence="1 6" id="KW-0560">Oxidoreductase</keyword>
<evidence type="ECO:0000256" key="2">
    <source>
        <dbReference type="ARBA" id="ARBA00023027"/>
    </source>
</evidence>
<reference evidence="6 7" key="1">
    <citation type="submission" date="2020-04" db="EMBL/GenBank/DDBJ databases">
        <authorList>
            <person name="De Canck E."/>
        </authorList>
    </citation>
    <scope>NUCLEOTIDE SEQUENCE [LARGE SCALE GENOMIC DNA]</scope>
    <source>
        <strain evidence="6 7">LMG 6000</strain>
    </source>
</reference>
<dbReference type="InterPro" id="IPR006115">
    <property type="entry name" value="6PGDH_NADP-bd"/>
</dbReference>
<name>A0A6S7F1C4_9BURK</name>
<dbReference type="GO" id="GO:0050661">
    <property type="term" value="F:NADP binding"/>
    <property type="evidence" value="ECO:0007669"/>
    <property type="project" value="InterPro"/>
</dbReference>
<dbReference type="InterPro" id="IPR036291">
    <property type="entry name" value="NAD(P)-bd_dom_sf"/>
</dbReference>
<dbReference type="Pfam" id="PF14833">
    <property type="entry name" value="NAD_binding_11"/>
    <property type="match status" value="1"/>
</dbReference>
<protein>
    <submittedName>
        <fullName evidence="6">2-hydroxy-3-oxopropionate reductase</fullName>
        <ecNumber evidence="6">1.1.1.60</ecNumber>
    </submittedName>
</protein>
<evidence type="ECO:0000256" key="3">
    <source>
        <dbReference type="PIRSR" id="PIRSR000103-1"/>
    </source>
</evidence>
<keyword evidence="7" id="KW-1185">Reference proteome</keyword>
<feature type="domain" description="3-hydroxyisobutyrate dehydrogenase-like NAD-binding" evidence="5">
    <location>
        <begin position="169"/>
        <end position="290"/>
    </location>
</feature>
<evidence type="ECO:0000259" key="5">
    <source>
        <dbReference type="Pfam" id="PF14833"/>
    </source>
</evidence>
<proteinExistence type="predicted"/>
<gene>
    <name evidence="6" type="primary">glxR_1</name>
    <name evidence="6" type="ORF">LMG6000_01291</name>
</gene>
<dbReference type="GO" id="GO:0051287">
    <property type="term" value="F:NAD binding"/>
    <property type="evidence" value="ECO:0007669"/>
    <property type="project" value="InterPro"/>
</dbReference>
<dbReference type="SUPFAM" id="SSF48179">
    <property type="entry name" value="6-phosphogluconate dehydrogenase C-terminal domain-like"/>
    <property type="match status" value="1"/>
</dbReference>
<dbReference type="PANTHER" id="PTHR43060">
    <property type="entry name" value="3-HYDROXYISOBUTYRATE DEHYDROGENASE-LIKE 1, MITOCHONDRIAL-RELATED"/>
    <property type="match status" value="1"/>
</dbReference>
<evidence type="ECO:0000256" key="1">
    <source>
        <dbReference type="ARBA" id="ARBA00023002"/>
    </source>
</evidence>
<accession>A0A6S7F1C4</accession>
<dbReference type="SUPFAM" id="SSF51735">
    <property type="entry name" value="NAD(P)-binding Rossmann-fold domains"/>
    <property type="match status" value="1"/>
</dbReference>
<feature type="domain" description="6-phosphogluconate dehydrogenase NADP-binding" evidence="4">
    <location>
        <begin position="5"/>
        <end position="166"/>
    </location>
</feature>
<dbReference type="Gene3D" id="3.40.50.720">
    <property type="entry name" value="NAD(P)-binding Rossmann-like Domain"/>
    <property type="match status" value="1"/>
</dbReference>
<dbReference type="PANTHER" id="PTHR43060:SF15">
    <property type="entry name" value="3-HYDROXYISOBUTYRATE DEHYDROGENASE-LIKE 1, MITOCHONDRIAL-RELATED"/>
    <property type="match status" value="1"/>
</dbReference>
<dbReference type="InterPro" id="IPR013328">
    <property type="entry name" value="6PGD_dom2"/>
</dbReference>
<evidence type="ECO:0000259" key="4">
    <source>
        <dbReference type="Pfam" id="PF03446"/>
    </source>
</evidence>
<dbReference type="EC" id="1.1.1.60" evidence="6"/>
<dbReference type="GO" id="GO:0008679">
    <property type="term" value="F:2-hydroxy-3-oxopropionate reductase activity"/>
    <property type="evidence" value="ECO:0007669"/>
    <property type="project" value="UniProtKB-EC"/>
</dbReference>
<dbReference type="RefSeq" id="WP_175200637.1">
    <property type="nucleotide sequence ID" value="NZ_CADILH010000002.1"/>
</dbReference>
<dbReference type="InterPro" id="IPR015815">
    <property type="entry name" value="HIBADH-related"/>
</dbReference>
<evidence type="ECO:0000313" key="6">
    <source>
        <dbReference type="EMBL" id="CAB3930237.1"/>
    </source>
</evidence>
<dbReference type="Proteomes" id="UP000494183">
    <property type="component" value="Unassembled WGS sequence"/>
</dbReference>
<sequence length="302" mass="31566">MNFPSIGFIGIGLMGEAMTLRLRDLGYPVFVWNREPERLASVETAGAIALASPAEVARQSDVVLMCVLDDGAVDFCTRGPQGIVQAGGGEGKLVVDFSTIAPATTRTLAEHARRLAGMGWVDAPVSGGPQAARDGQLTIMAGASPEDFEQARPVLQALGSQVTLMGPVGAGQTAKIINQAIVGAGFALMSEAVLLAEASGIDAARLPDCLKGGFADSVLLQKLYPRILERRFDPPIGYARQLAKDMSAVQAHAREAGCDLPMVEEAARLFSRYVEAGGALADSASLIHLYEMGRAGAKGEDA</sequence>
<dbReference type="EMBL" id="CADILH010000002">
    <property type="protein sequence ID" value="CAB3930237.1"/>
    <property type="molecule type" value="Genomic_DNA"/>
</dbReference>
<dbReference type="Pfam" id="PF03446">
    <property type="entry name" value="NAD_binding_2"/>
    <property type="match status" value="1"/>
</dbReference>
<feature type="active site" evidence="3">
    <location>
        <position position="175"/>
    </location>
</feature>
<dbReference type="Gene3D" id="1.10.1040.10">
    <property type="entry name" value="N-(1-d-carboxylethyl)-l-norvaline Dehydrogenase, domain 2"/>
    <property type="match status" value="1"/>
</dbReference>
<dbReference type="InterPro" id="IPR008927">
    <property type="entry name" value="6-PGluconate_DH-like_C_sf"/>
</dbReference>
<keyword evidence="2" id="KW-0520">NAD</keyword>